<feature type="transmembrane region" description="Helical" evidence="9">
    <location>
        <begin position="308"/>
        <end position="328"/>
    </location>
</feature>
<feature type="transmembrane region" description="Helical" evidence="9">
    <location>
        <begin position="12"/>
        <end position="34"/>
    </location>
</feature>
<dbReference type="InterPro" id="IPR020846">
    <property type="entry name" value="MFS_dom"/>
</dbReference>
<keyword evidence="4 9" id="KW-0812">Transmembrane</keyword>
<evidence type="ECO:0000256" key="8">
    <source>
        <dbReference type="SAM" id="MobiDB-lite"/>
    </source>
</evidence>
<keyword evidence="7 9" id="KW-0472">Membrane</keyword>
<feature type="transmembrane region" description="Helical" evidence="9">
    <location>
        <begin position="279"/>
        <end position="296"/>
    </location>
</feature>
<dbReference type="InterPro" id="IPR036259">
    <property type="entry name" value="MFS_trans_sf"/>
</dbReference>
<sequence>MEIGDEAGQARKVIVSTVIGGTFEWFDFMVYGYFSSLIARTFFSGVGRGESMLLTFATFAVGFLARPVGGVVMGMYADRAGRMKALSWIMVAMSVGSLLLGLTPGYATWGIAAPALVVAGRLVQGFAVGAQFALSSVSIYEVAPPGKKMFYGSFNMLSLGLAAMFSSGGSYLLSRYLSHAAMAEWGWRVPFLIGALVGPLGFYIRHHVDESAAFQRMRARPAARAPAGVRARAFVRENGDALVCAIGVMIAGTSLNYVWNAYLPNYAQSQLHLPLSSSLQAVFVTSILSCVLSPLFGKLADRIGPYRLFCCFIAGWLVCVFPLFWYLLDAPTANRLMIVHLIGMLFLTLQGAAHPGMLVQIFTVEGRSTGVAIAYNSSVTLFGGLAPFYISVVAHLTDARFIPPSYLFGTSLLAIALVLATRTGRRSIRHDCAQRGRGDAVHAGEFAGSGGTVPAHERTQARP</sequence>
<dbReference type="EMBL" id="CABVPX010000027">
    <property type="protein sequence ID" value="VWC14089.1"/>
    <property type="molecule type" value="Genomic_DNA"/>
</dbReference>
<dbReference type="SUPFAM" id="SSF103473">
    <property type="entry name" value="MFS general substrate transporter"/>
    <property type="match status" value="1"/>
</dbReference>
<keyword evidence="6 9" id="KW-1133">Transmembrane helix</keyword>
<feature type="domain" description="Major facilitator superfamily (MFS) profile" evidence="10">
    <location>
        <begin position="13"/>
        <end position="428"/>
    </location>
</feature>
<feature type="transmembrane region" description="Helical" evidence="9">
    <location>
        <begin position="185"/>
        <end position="204"/>
    </location>
</feature>
<dbReference type="Gene3D" id="1.20.1250.20">
    <property type="entry name" value="MFS general substrate transporter like domains"/>
    <property type="match status" value="2"/>
</dbReference>
<reference evidence="11 12" key="1">
    <citation type="submission" date="2019-09" db="EMBL/GenBank/DDBJ databases">
        <authorList>
            <person name="Depoorter E."/>
        </authorList>
    </citation>
    <scope>NUCLEOTIDE SEQUENCE [LARGE SCALE GENOMIC DNA]</scope>
    <source>
        <strain evidence="11">LMG 24066</strain>
    </source>
</reference>
<dbReference type="AlphaFoldDB" id="A0A9Q9SN09"/>
<evidence type="ECO:0000313" key="12">
    <source>
        <dbReference type="Proteomes" id="UP000494172"/>
    </source>
</evidence>
<dbReference type="PANTHER" id="PTHR43528:SF8">
    <property type="entry name" value="BLR0239 PROTEIN"/>
    <property type="match status" value="1"/>
</dbReference>
<dbReference type="InterPro" id="IPR005828">
    <property type="entry name" value="MFS_sugar_transport-like"/>
</dbReference>
<dbReference type="RefSeq" id="WP_174993845.1">
    <property type="nucleotide sequence ID" value="NZ_CABVPX010000027.1"/>
</dbReference>
<feature type="transmembrane region" description="Helical" evidence="9">
    <location>
        <begin position="334"/>
        <end position="353"/>
    </location>
</feature>
<name>A0A9Q9SN09_9BURK</name>
<feature type="transmembrane region" description="Helical" evidence="9">
    <location>
        <begin position="401"/>
        <end position="420"/>
    </location>
</feature>
<feature type="transmembrane region" description="Helical" evidence="9">
    <location>
        <begin position="373"/>
        <end position="395"/>
    </location>
</feature>
<keyword evidence="2" id="KW-0813">Transport</keyword>
<feature type="transmembrane region" description="Helical" evidence="9">
    <location>
        <begin position="54"/>
        <end position="73"/>
    </location>
</feature>
<organism evidence="11 12">
    <name type="scientific">Burkholderia arboris</name>
    <dbReference type="NCBI Taxonomy" id="488730"/>
    <lineage>
        <taxon>Bacteria</taxon>
        <taxon>Pseudomonadati</taxon>
        <taxon>Pseudomonadota</taxon>
        <taxon>Betaproteobacteria</taxon>
        <taxon>Burkholderiales</taxon>
        <taxon>Burkholderiaceae</taxon>
        <taxon>Burkholderia</taxon>
        <taxon>Burkholderia cepacia complex</taxon>
    </lineage>
</organism>
<evidence type="ECO:0000256" key="4">
    <source>
        <dbReference type="ARBA" id="ARBA00022692"/>
    </source>
</evidence>
<feature type="transmembrane region" description="Helical" evidence="9">
    <location>
        <begin position="154"/>
        <end position="173"/>
    </location>
</feature>
<proteinExistence type="predicted"/>
<evidence type="ECO:0000313" key="11">
    <source>
        <dbReference type="EMBL" id="VWC14089.1"/>
    </source>
</evidence>
<evidence type="ECO:0000256" key="6">
    <source>
        <dbReference type="ARBA" id="ARBA00022989"/>
    </source>
</evidence>
<feature type="region of interest" description="Disordered" evidence="8">
    <location>
        <begin position="443"/>
        <end position="463"/>
    </location>
</feature>
<evidence type="ECO:0000256" key="7">
    <source>
        <dbReference type="ARBA" id="ARBA00023136"/>
    </source>
</evidence>
<dbReference type="Pfam" id="PF00083">
    <property type="entry name" value="Sugar_tr"/>
    <property type="match status" value="1"/>
</dbReference>
<comment type="caution">
    <text evidence="11">The sequence shown here is derived from an EMBL/GenBank/DDBJ whole genome shotgun (WGS) entry which is preliminary data.</text>
</comment>
<evidence type="ECO:0000256" key="5">
    <source>
        <dbReference type="ARBA" id="ARBA00022847"/>
    </source>
</evidence>
<dbReference type="Proteomes" id="UP000494172">
    <property type="component" value="Unassembled WGS sequence"/>
</dbReference>
<dbReference type="GO" id="GO:0015293">
    <property type="term" value="F:symporter activity"/>
    <property type="evidence" value="ECO:0007669"/>
    <property type="project" value="UniProtKB-KW"/>
</dbReference>
<evidence type="ECO:0000259" key="10">
    <source>
        <dbReference type="PROSITE" id="PS50850"/>
    </source>
</evidence>
<gene>
    <name evidence="11" type="ORF">BAR24066_05446</name>
</gene>
<feature type="transmembrane region" description="Helical" evidence="9">
    <location>
        <begin position="240"/>
        <end position="259"/>
    </location>
</feature>
<keyword evidence="3" id="KW-1003">Cell membrane</keyword>
<comment type="subcellular location">
    <subcellularLocation>
        <location evidence="1">Cell membrane</location>
        <topology evidence="1">Multi-pass membrane protein</topology>
    </subcellularLocation>
</comment>
<dbReference type="PROSITE" id="PS50850">
    <property type="entry name" value="MFS"/>
    <property type="match status" value="1"/>
</dbReference>
<evidence type="ECO:0000256" key="3">
    <source>
        <dbReference type="ARBA" id="ARBA00022475"/>
    </source>
</evidence>
<evidence type="ECO:0000256" key="1">
    <source>
        <dbReference type="ARBA" id="ARBA00004651"/>
    </source>
</evidence>
<evidence type="ECO:0000256" key="9">
    <source>
        <dbReference type="SAM" id="Phobius"/>
    </source>
</evidence>
<feature type="transmembrane region" description="Helical" evidence="9">
    <location>
        <begin position="85"/>
        <end position="102"/>
    </location>
</feature>
<protein>
    <submittedName>
        <fullName evidence="11">Major facilitator superfamily metabolite/H symporter</fullName>
    </submittedName>
</protein>
<dbReference type="InterPro" id="IPR051084">
    <property type="entry name" value="H+-coupled_symporters"/>
</dbReference>
<feature type="transmembrane region" description="Helical" evidence="9">
    <location>
        <begin position="122"/>
        <end position="142"/>
    </location>
</feature>
<dbReference type="GO" id="GO:0005886">
    <property type="term" value="C:plasma membrane"/>
    <property type="evidence" value="ECO:0007669"/>
    <property type="project" value="UniProtKB-SubCell"/>
</dbReference>
<keyword evidence="5" id="KW-0769">Symport</keyword>
<evidence type="ECO:0000256" key="2">
    <source>
        <dbReference type="ARBA" id="ARBA00022448"/>
    </source>
</evidence>
<accession>A0A9Q9SN09</accession>
<dbReference type="PANTHER" id="PTHR43528">
    <property type="entry name" value="ALPHA-KETOGLUTARATE PERMEASE"/>
    <property type="match status" value="1"/>
</dbReference>